<accession>A0A450U6Q6</accession>
<evidence type="ECO:0000313" key="1">
    <source>
        <dbReference type="EMBL" id="VFJ87339.1"/>
    </source>
</evidence>
<protein>
    <submittedName>
        <fullName evidence="1">Uncharacterized protein</fullName>
    </submittedName>
</protein>
<gene>
    <name evidence="1" type="ORF">BECKLFY1418A_GA0070994_100173</name>
</gene>
<proteinExistence type="predicted"/>
<name>A0A450U6Q6_9GAMM</name>
<dbReference type="EMBL" id="CAADFH010000001">
    <property type="protein sequence ID" value="VFJ87339.1"/>
    <property type="molecule type" value="Genomic_DNA"/>
</dbReference>
<reference evidence="1" key="1">
    <citation type="submission" date="2019-02" db="EMBL/GenBank/DDBJ databases">
        <authorList>
            <person name="Gruber-Vodicka R. H."/>
            <person name="Seah K. B. B."/>
        </authorList>
    </citation>
    <scope>NUCLEOTIDE SEQUENCE</scope>
    <source>
        <strain evidence="1">BECK_M6</strain>
    </source>
</reference>
<dbReference type="AlphaFoldDB" id="A0A450U6Q6"/>
<sequence>MEREITVSGQPGGKRLEFCPVAMNKAIQGEPSNGVLAVFWVGTDGCSGP</sequence>
<organism evidence="1">
    <name type="scientific">Candidatus Kentrum sp. LFY</name>
    <dbReference type="NCBI Taxonomy" id="2126342"/>
    <lineage>
        <taxon>Bacteria</taxon>
        <taxon>Pseudomonadati</taxon>
        <taxon>Pseudomonadota</taxon>
        <taxon>Gammaproteobacteria</taxon>
        <taxon>Candidatus Kentrum</taxon>
    </lineage>
</organism>